<evidence type="ECO:0000313" key="2">
    <source>
        <dbReference type="EMBL" id="ORE07921.1"/>
    </source>
</evidence>
<sequence length="298" mass="33878">MNPFIRSQRCTTQDSAQPVFVSYEIYQVLCGSSNMNENSQQATGSSTNFQEPSTGDPLGRLTTGLNQAREQIAGLMALQASTQQNNSSQAIANTEFPSLHGATSQNLDGLISQTPWHNPSKVAALKKSMYLNLQKNRVHKEEAAARFFQLPSTNQRFQYLYISTKIRIPAGVNNARVLDIYYPDRSIAALLIHVDYIAEFKQLLEAKRVHFLTYKDLTEQERTFKACEIQRQRLQRAVLHIREPVKFAVAYYFYQQKWLPKSFIGQINSSRYGRSEDIVGNFSEDTTINVANLNSIQH</sequence>
<protein>
    <submittedName>
        <fullName evidence="2">Uncharacterized protein</fullName>
    </submittedName>
</protein>
<feature type="compositionally biased region" description="Polar residues" evidence="1">
    <location>
        <begin position="37"/>
        <end position="53"/>
    </location>
</feature>
<proteinExistence type="predicted"/>
<dbReference type="VEuPathDB" id="FungiDB:BCV72DRAFT_249126"/>
<dbReference type="EMBL" id="KV921896">
    <property type="protein sequence ID" value="ORE07921.1"/>
    <property type="molecule type" value="Genomic_DNA"/>
</dbReference>
<accession>A0A1X0R7I3</accession>
<dbReference type="AlphaFoldDB" id="A0A1X0R7I3"/>
<dbReference type="OrthoDB" id="2206543at2759"/>
<gene>
    <name evidence="2" type="ORF">BCV72DRAFT_249126</name>
</gene>
<evidence type="ECO:0000256" key="1">
    <source>
        <dbReference type="SAM" id="MobiDB-lite"/>
    </source>
</evidence>
<name>A0A1X0R7I3_RHIZD</name>
<organism evidence="2">
    <name type="scientific">Rhizopus microsporus var. microsporus</name>
    <dbReference type="NCBI Taxonomy" id="86635"/>
    <lineage>
        <taxon>Eukaryota</taxon>
        <taxon>Fungi</taxon>
        <taxon>Fungi incertae sedis</taxon>
        <taxon>Mucoromycota</taxon>
        <taxon>Mucoromycotina</taxon>
        <taxon>Mucoromycetes</taxon>
        <taxon>Mucorales</taxon>
        <taxon>Mucorineae</taxon>
        <taxon>Rhizopodaceae</taxon>
        <taxon>Rhizopus</taxon>
    </lineage>
</organism>
<feature type="region of interest" description="Disordered" evidence="1">
    <location>
        <begin position="37"/>
        <end position="59"/>
    </location>
</feature>
<dbReference type="Proteomes" id="UP000242414">
    <property type="component" value="Unassembled WGS sequence"/>
</dbReference>
<reference evidence="2" key="1">
    <citation type="journal article" date="2016" name="Proc. Natl. Acad. Sci. U.S.A.">
        <title>Lipid metabolic changes in an early divergent fungus govern the establishment of a mutualistic symbiosis with endobacteria.</title>
        <authorList>
            <person name="Lastovetsky O.A."/>
            <person name="Gaspar M.L."/>
            <person name="Mondo S.J."/>
            <person name="LaButti K.M."/>
            <person name="Sandor L."/>
            <person name="Grigoriev I.V."/>
            <person name="Henry S.A."/>
            <person name="Pawlowska T.E."/>
        </authorList>
    </citation>
    <scope>NUCLEOTIDE SEQUENCE [LARGE SCALE GENOMIC DNA]</scope>
    <source>
        <strain evidence="2">ATCC 52814</strain>
    </source>
</reference>